<reference evidence="1 2" key="2">
    <citation type="submission" date="2018-11" db="EMBL/GenBank/DDBJ databases">
        <authorList>
            <consortium name="Pathogen Informatics"/>
        </authorList>
    </citation>
    <scope>NUCLEOTIDE SEQUENCE [LARGE SCALE GENOMIC DNA]</scope>
</reference>
<dbReference type="AlphaFoldDB" id="A0A183DB83"/>
<reference evidence="3" key="1">
    <citation type="submission" date="2016-06" db="UniProtKB">
        <authorList>
            <consortium name="WormBaseParasite"/>
        </authorList>
    </citation>
    <scope>IDENTIFICATION</scope>
</reference>
<organism evidence="3">
    <name type="scientific">Gongylonema pulchrum</name>
    <dbReference type="NCBI Taxonomy" id="637853"/>
    <lineage>
        <taxon>Eukaryota</taxon>
        <taxon>Metazoa</taxon>
        <taxon>Ecdysozoa</taxon>
        <taxon>Nematoda</taxon>
        <taxon>Chromadorea</taxon>
        <taxon>Rhabditida</taxon>
        <taxon>Spirurina</taxon>
        <taxon>Spiruromorpha</taxon>
        <taxon>Spiruroidea</taxon>
        <taxon>Gongylonematidae</taxon>
        <taxon>Gongylonema</taxon>
    </lineage>
</organism>
<evidence type="ECO:0000313" key="2">
    <source>
        <dbReference type="Proteomes" id="UP000271098"/>
    </source>
</evidence>
<accession>A0A183DB83</accession>
<sequence>MQVFRAESAKIPSESTLSTKKTTPFYWRFDYVVSQTAILKSRLQYLRGEMFQITAKRVQKYEKLIKDMRSVKRLEQSEDKKDVEKLAEIFEKVRIAEESEEELTPEQLSEILRKFSLDENLQENQPK</sequence>
<keyword evidence="2" id="KW-1185">Reference proteome</keyword>
<protein>
    <submittedName>
        <fullName evidence="3">DNA-directed RNA polymerase III subunit RPC9</fullName>
    </submittedName>
</protein>
<proteinExistence type="predicted"/>
<name>A0A183DB83_9BILA</name>
<evidence type="ECO:0000313" key="3">
    <source>
        <dbReference type="WBParaSite" id="GPUH_0000598201-mRNA-1"/>
    </source>
</evidence>
<dbReference type="WBParaSite" id="GPUH_0000598201-mRNA-1">
    <property type="protein sequence ID" value="GPUH_0000598201-mRNA-1"/>
    <property type="gene ID" value="GPUH_0000598201"/>
</dbReference>
<evidence type="ECO:0000313" key="1">
    <source>
        <dbReference type="EMBL" id="VDK52907.1"/>
    </source>
</evidence>
<dbReference type="EMBL" id="UYRT01013297">
    <property type="protein sequence ID" value="VDK52907.1"/>
    <property type="molecule type" value="Genomic_DNA"/>
</dbReference>
<gene>
    <name evidence="1" type="ORF">GPUH_LOCUS5974</name>
</gene>
<dbReference type="Proteomes" id="UP000271098">
    <property type="component" value="Unassembled WGS sequence"/>
</dbReference>